<name>A0ACC1XE50_MELAZ</name>
<sequence length="247" mass="27807">MEDNTSLETITITDCKNLKFLPDGLCNLRHLQEIYICDCPNLVSFCKGGLLSTKLTKLWINGCNKLEALPNCMHRLTSLQNLAIGICPSTVSFPENGFPTNLTSLAIYDKICKPLFEWGLSRFTSLKHLSIGRCPDVVSFPQEEMGMTIPASLTHLDIVNFPSLERLSSIGENLTALKFLRLSDCPKLKFFPKNGLPSSLSQLHIESCPLIEEKCRKDKGKYWHLITHIPYVSINHSWVFDCSAEDD</sequence>
<dbReference type="Proteomes" id="UP001164539">
    <property type="component" value="Chromosome 10"/>
</dbReference>
<keyword evidence="2" id="KW-1185">Reference proteome</keyword>
<evidence type="ECO:0000313" key="2">
    <source>
        <dbReference type="Proteomes" id="UP001164539"/>
    </source>
</evidence>
<reference evidence="1 2" key="1">
    <citation type="journal article" date="2023" name="Science">
        <title>Complex scaffold remodeling in plant triterpene biosynthesis.</title>
        <authorList>
            <person name="De La Pena R."/>
            <person name="Hodgson H."/>
            <person name="Liu J.C."/>
            <person name="Stephenson M.J."/>
            <person name="Martin A.C."/>
            <person name="Owen C."/>
            <person name="Harkess A."/>
            <person name="Leebens-Mack J."/>
            <person name="Jimenez L.E."/>
            <person name="Osbourn A."/>
            <person name="Sattely E.S."/>
        </authorList>
    </citation>
    <scope>NUCLEOTIDE SEQUENCE [LARGE SCALE GENOMIC DNA]</scope>
    <source>
        <strain evidence="2">cv. JPN11</strain>
        <tissue evidence="1">Leaf</tissue>
    </source>
</reference>
<gene>
    <name evidence="1" type="ORF">OWV82_019283</name>
</gene>
<evidence type="ECO:0000313" key="1">
    <source>
        <dbReference type="EMBL" id="KAJ4709503.1"/>
    </source>
</evidence>
<protein>
    <submittedName>
        <fullName evidence="1">NB-ARC domain-containing disease resistance protein</fullName>
    </submittedName>
</protein>
<organism evidence="1 2">
    <name type="scientific">Melia azedarach</name>
    <name type="common">Chinaberry tree</name>
    <dbReference type="NCBI Taxonomy" id="155640"/>
    <lineage>
        <taxon>Eukaryota</taxon>
        <taxon>Viridiplantae</taxon>
        <taxon>Streptophyta</taxon>
        <taxon>Embryophyta</taxon>
        <taxon>Tracheophyta</taxon>
        <taxon>Spermatophyta</taxon>
        <taxon>Magnoliopsida</taxon>
        <taxon>eudicotyledons</taxon>
        <taxon>Gunneridae</taxon>
        <taxon>Pentapetalae</taxon>
        <taxon>rosids</taxon>
        <taxon>malvids</taxon>
        <taxon>Sapindales</taxon>
        <taxon>Meliaceae</taxon>
        <taxon>Melia</taxon>
    </lineage>
</organism>
<accession>A0ACC1XE50</accession>
<proteinExistence type="predicted"/>
<dbReference type="EMBL" id="CM051403">
    <property type="protein sequence ID" value="KAJ4709503.1"/>
    <property type="molecule type" value="Genomic_DNA"/>
</dbReference>
<comment type="caution">
    <text evidence="1">The sequence shown here is derived from an EMBL/GenBank/DDBJ whole genome shotgun (WGS) entry which is preliminary data.</text>
</comment>